<dbReference type="RefSeq" id="WP_310280163.1">
    <property type="nucleotide sequence ID" value="NZ_JAVDWQ010000004.1"/>
</dbReference>
<dbReference type="SUPFAM" id="SSF160574">
    <property type="entry name" value="BT0923-like"/>
    <property type="match status" value="1"/>
</dbReference>
<organism evidence="2 3">
    <name type="scientific">Flavobacterium piscis</name>
    <dbReference type="NCBI Taxonomy" id="1114874"/>
    <lineage>
        <taxon>Bacteria</taxon>
        <taxon>Pseudomonadati</taxon>
        <taxon>Bacteroidota</taxon>
        <taxon>Flavobacteriia</taxon>
        <taxon>Flavobacteriales</taxon>
        <taxon>Flavobacteriaceae</taxon>
        <taxon>Flavobacterium</taxon>
    </lineage>
</organism>
<sequence length="109" mass="11863">MKNLFLSAAIVLGGLTSFASTLPITNSFVKTISIQDEYIEIKVVEVPGAITDALKKAYPDALISKAYKAKSEYRLDITVSDKVGSLFANADGPGFKNNPIKSILKIYKY</sequence>
<accession>A0ABU1Y638</accession>
<reference evidence="2 3" key="1">
    <citation type="submission" date="2023-07" db="EMBL/GenBank/DDBJ databases">
        <title>Sorghum-associated microbial communities from plants grown in Nebraska, USA.</title>
        <authorList>
            <person name="Schachtman D."/>
        </authorList>
    </citation>
    <scope>NUCLEOTIDE SEQUENCE [LARGE SCALE GENOMIC DNA]</scope>
    <source>
        <strain evidence="2 3">4129</strain>
    </source>
</reference>
<comment type="caution">
    <text evidence="2">The sequence shown here is derived from an EMBL/GenBank/DDBJ whole genome shotgun (WGS) entry which is preliminary data.</text>
</comment>
<feature type="signal peptide" evidence="1">
    <location>
        <begin position="1"/>
        <end position="19"/>
    </location>
</feature>
<dbReference type="Proteomes" id="UP001269081">
    <property type="component" value="Unassembled WGS sequence"/>
</dbReference>
<evidence type="ECO:0000256" key="1">
    <source>
        <dbReference type="SAM" id="SignalP"/>
    </source>
</evidence>
<dbReference type="EMBL" id="JAVDWQ010000004">
    <property type="protein sequence ID" value="MDR7209694.1"/>
    <property type="molecule type" value="Genomic_DNA"/>
</dbReference>
<name>A0ABU1Y638_9FLAO</name>
<evidence type="ECO:0000313" key="3">
    <source>
        <dbReference type="Proteomes" id="UP001269081"/>
    </source>
</evidence>
<protein>
    <submittedName>
        <fullName evidence="2">Uncharacterized protein</fullName>
    </submittedName>
</protein>
<proteinExistence type="predicted"/>
<keyword evidence="1" id="KW-0732">Signal</keyword>
<feature type="chain" id="PRO_5045567140" evidence="1">
    <location>
        <begin position="20"/>
        <end position="109"/>
    </location>
</feature>
<evidence type="ECO:0000313" key="2">
    <source>
        <dbReference type="EMBL" id="MDR7209694.1"/>
    </source>
</evidence>
<gene>
    <name evidence="2" type="ORF">J2W48_001632</name>
</gene>
<keyword evidence="3" id="KW-1185">Reference proteome</keyword>